<dbReference type="AlphaFoldDB" id="A0A0U4HD66"/>
<feature type="transmembrane region" description="Helical" evidence="14">
    <location>
        <begin position="24"/>
        <end position="43"/>
    </location>
</feature>
<dbReference type="SUPFAM" id="SSF55785">
    <property type="entry name" value="PYP-like sensor domain (PAS domain)"/>
    <property type="match status" value="1"/>
</dbReference>
<dbReference type="InterPro" id="IPR038318">
    <property type="entry name" value="KdpD_sf"/>
</dbReference>
<evidence type="ECO:0000256" key="13">
    <source>
        <dbReference type="PROSITE-ProRule" id="PRU00169"/>
    </source>
</evidence>
<name>A0A0U4HD66_9PSED</name>
<evidence type="ECO:0000259" key="17">
    <source>
        <dbReference type="PROSITE" id="PS50112"/>
    </source>
</evidence>
<dbReference type="InterPro" id="IPR011006">
    <property type="entry name" value="CheY-like_superfamily"/>
</dbReference>
<evidence type="ECO:0000256" key="1">
    <source>
        <dbReference type="ARBA" id="ARBA00000085"/>
    </source>
</evidence>
<organism evidence="18 19">
    <name type="scientific">Pseudomonas oryzihabitans</name>
    <dbReference type="NCBI Taxonomy" id="47885"/>
    <lineage>
        <taxon>Bacteria</taxon>
        <taxon>Pseudomonadati</taxon>
        <taxon>Pseudomonadota</taxon>
        <taxon>Gammaproteobacteria</taxon>
        <taxon>Pseudomonadales</taxon>
        <taxon>Pseudomonadaceae</taxon>
        <taxon>Pseudomonas</taxon>
    </lineage>
</organism>
<evidence type="ECO:0000256" key="14">
    <source>
        <dbReference type="SAM" id="Phobius"/>
    </source>
</evidence>
<dbReference type="InterPro" id="IPR005467">
    <property type="entry name" value="His_kinase_dom"/>
</dbReference>
<protein>
    <recommendedName>
        <fullName evidence="3">histidine kinase</fullName>
        <ecNumber evidence="3">2.7.13.3</ecNumber>
    </recommendedName>
</protein>
<keyword evidence="8 18" id="KW-0418">Kinase</keyword>
<dbReference type="Pfam" id="PF13493">
    <property type="entry name" value="DUF4118"/>
    <property type="match status" value="1"/>
</dbReference>
<accession>A0A0U4HD66</accession>
<keyword evidence="5" id="KW-0808">Transferase</keyword>
<evidence type="ECO:0000256" key="10">
    <source>
        <dbReference type="ARBA" id="ARBA00022989"/>
    </source>
</evidence>
<dbReference type="PROSITE" id="PS50109">
    <property type="entry name" value="HIS_KIN"/>
    <property type="match status" value="1"/>
</dbReference>
<dbReference type="InterPro" id="IPR001789">
    <property type="entry name" value="Sig_transdc_resp-reg_receiver"/>
</dbReference>
<feature type="domain" description="Response regulatory" evidence="16">
    <location>
        <begin position="524"/>
        <end position="640"/>
    </location>
</feature>
<dbReference type="SMART" id="SM00448">
    <property type="entry name" value="REC"/>
    <property type="match status" value="1"/>
</dbReference>
<dbReference type="PRINTS" id="PR00344">
    <property type="entry name" value="BCTRLSENSOR"/>
</dbReference>
<evidence type="ECO:0000256" key="5">
    <source>
        <dbReference type="ARBA" id="ARBA00022679"/>
    </source>
</evidence>
<keyword evidence="10 14" id="KW-1133">Transmembrane helix</keyword>
<dbReference type="InterPro" id="IPR000014">
    <property type="entry name" value="PAS"/>
</dbReference>
<dbReference type="Gene3D" id="3.30.565.10">
    <property type="entry name" value="Histidine kinase-like ATPase, C-terminal domain"/>
    <property type="match status" value="1"/>
</dbReference>
<feature type="domain" description="PAS" evidence="17">
    <location>
        <begin position="160"/>
        <end position="209"/>
    </location>
</feature>
<dbReference type="Proteomes" id="UP000064137">
    <property type="component" value="Chromosome"/>
</dbReference>
<dbReference type="SMART" id="SM00387">
    <property type="entry name" value="HATPase_c"/>
    <property type="match status" value="1"/>
</dbReference>
<keyword evidence="4 13" id="KW-0597">Phosphoprotein</keyword>
<evidence type="ECO:0000256" key="9">
    <source>
        <dbReference type="ARBA" id="ARBA00022840"/>
    </source>
</evidence>
<evidence type="ECO:0000256" key="2">
    <source>
        <dbReference type="ARBA" id="ARBA00004141"/>
    </source>
</evidence>
<sequence length="649" mass="70649">MPIATYSLLGRLLQLVPRDTPAPLRYLGAAVLIAIAAGIRLSLGIDSLPYLVFIPFIMTAAFWFGLGPGLFATLLSVLLAETLFVKAPAYFALFGERWVSHALFVLVNVTMAVVCVAQRRSLESLYRVAGNLGEEVTLRTRQRDLIWQASPDLLCTATLEGELLDLNPAWTNTLGWSEEQLHQEPFMAFVHAEDHAPTQAALARLKQGEPVFGFENRYRHREGGYRWLSWNSVVQDGLIYSTVREVTAIREQQEALRQAEEQLRQSQKMEAVGQLTGGIAHDFNNLLTGVIGSLDMLTLRINQGRFADLERYTGAAKGSAERAAALTHRLLAFSRRQALDPSATQTNDLVLGMEELIRRSVGTQVEIHIELAEALNLTLCDPHQLENALLNLCINARDAMPEGGILRIVTANRRLTDAQAAALELPPGDYVTLAVLDTGSGMPPEVLARAFDPFFTTKPVGMGTGLGLSMIYGFAKQSGGVAHIASAPGVGTTVTLYLPRLMAAPAPPVETPQSPQARYPEGMTVLVVDDEPMVRMLVDEALREHQIRTLEAKDAATALQVLESDTPLDLLITDIGLPGGLNGCQLTALARERRPGLMTLLITGYAETDLPGEPLPTPGLQVLAKPFTLGRLLTQIDLLLASREQPPSA</sequence>
<proteinExistence type="predicted"/>
<dbReference type="RefSeq" id="WP_059314071.1">
    <property type="nucleotide sequence ID" value="NZ_CP013987.1"/>
</dbReference>
<dbReference type="Gene3D" id="1.10.287.130">
    <property type="match status" value="1"/>
</dbReference>
<keyword evidence="7" id="KW-0547">Nucleotide-binding</keyword>
<dbReference type="PANTHER" id="PTHR43065">
    <property type="entry name" value="SENSOR HISTIDINE KINASE"/>
    <property type="match status" value="1"/>
</dbReference>
<dbReference type="InterPro" id="IPR013655">
    <property type="entry name" value="PAS_fold_3"/>
</dbReference>
<evidence type="ECO:0000256" key="12">
    <source>
        <dbReference type="ARBA" id="ARBA00023136"/>
    </source>
</evidence>
<comment type="subcellular location">
    <subcellularLocation>
        <location evidence="2">Membrane</location>
        <topology evidence="2">Multi-pass membrane protein</topology>
    </subcellularLocation>
</comment>
<dbReference type="CDD" id="cd00130">
    <property type="entry name" value="PAS"/>
    <property type="match status" value="1"/>
</dbReference>
<dbReference type="NCBIfam" id="TIGR00229">
    <property type="entry name" value="sensory_box"/>
    <property type="match status" value="1"/>
</dbReference>
<dbReference type="OrthoDB" id="9770473at2"/>
<feature type="modified residue" description="4-aspartylphosphate" evidence="13">
    <location>
        <position position="574"/>
    </location>
</feature>
<reference evidence="18 19" key="1">
    <citation type="submission" date="2016-01" db="EMBL/GenBank/DDBJ databases">
        <title>Annotation of Pseudomonas oryzihabitans USDA-ARS-USMARC-56511.</title>
        <authorList>
            <person name="Harhay G.P."/>
            <person name="Harhay D.M."/>
            <person name="Smith T.P.L."/>
            <person name="Bono J.L."/>
            <person name="Heaton M.P."/>
            <person name="Clawson M.L."/>
            <person name="Chitko-Mckown C.G."/>
            <person name="Capik S.F."/>
            <person name="DeDonder K.D."/>
            <person name="Apley M.D."/>
            <person name="Lubbers B.V."/>
            <person name="White B.J."/>
            <person name="Larson R.L."/>
        </authorList>
    </citation>
    <scope>NUCLEOTIDE SEQUENCE [LARGE SCALE GENOMIC DNA]</scope>
    <source>
        <strain evidence="18 19">USDA-ARS-USMARC-56511</strain>
    </source>
</reference>
<evidence type="ECO:0000259" key="16">
    <source>
        <dbReference type="PROSITE" id="PS50110"/>
    </source>
</evidence>
<keyword evidence="6 14" id="KW-0812">Transmembrane</keyword>
<dbReference type="SMART" id="SM00388">
    <property type="entry name" value="HisKA"/>
    <property type="match status" value="1"/>
</dbReference>
<keyword evidence="12 14" id="KW-0472">Membrane</keyword>
<evidence type="ECO:0000313" key="18">
    <source>
        <dbReference type="EMBL" id="ALZ83834.1"/>
    </source>
</evidence>
<dbReference type="Pfam" id="PF02518">
    <property type="entry name" value="HATPase_c"/>
    <property type="match status" value="1"/>
</dbReference>
<dbReference type="CDD" id="cd00082">
    <property type="entry name" value="HisKA"/>
    <property type="match status" value="1"/>
</dbReference>
<dbReference type="PROSITE" id="PS50112">
    <property type="entry name" value="PAS"/>
    <property type="match status" value="1"/>
</dbReference>
<keyword evidence="9" id="KW-0067">ATP-binding</keyword>
<dbReference type="InterPro" id="IPR035965">
    <property type="entry name" value="PAS-like_dom_sf"/>
</dbReference>
<evidence type="ECO:0000256" key="4">
    <source>
        <dbReference type="ARBA" id="ARBA00022553"/>
    </source>
</evidence>
<comment type="catalytic activity">
    <reaction evidence="1">
        <text>ATP + protein L-histidine = ADP + protein N-phospho-L-histidine.</text>
        <dbReference type="EC" id="2.7.13.3"/>
    </reaction>
</comment>
<evidence type="ECO:0000259" key="15">
    <source>
        <dbReference type="PROSITE" id="PS50109"/>
    </source>
</evidence>
<dbReference type="EMBL" id="CP013987">
    <property type="protein sequence ID" value="ALZ83834.1"/>
    <property type="molecule type" value="Genomic_DNA"/>
</dbReference>
<dbReference type="Pfam" id="PF08447">
    <property type="entry name" value="PAS_3"/>
    <property type="match status" value="1"/>
</dbReference>
<dbReference type="SMART" id="SM00091">
    <property type="entry name" value="PAS"/>
    <property type="match status" value="1"/>
</dbReference>
<feature type="transmembrane region" description="Helical" evidence="14">
    <location>
        <begin position="50"/>
        <end position="78"/>
    </location>
</feature>
<dbReference type="SUPFAM" id="SSF55874">
    <property type="entry name" value="ATPase domain of HSP90 chaperone/DNA topoisomerase II/histidine kinase"/>
    <property type="match status" value="1"/>
</dbReference>
<evidence type="ECO:0000256" key="8">
    <source>
        <dbReference type="ARBA" id="ARBA00022777"/>
    </source>
</evidence>
<dbReference type="Gene3D" id="3.40.50.2300">
    <property type="match status" value="1"/>
</dbReference>
<dbReference type="Gene3D" id="3.30.450.20">
    <property type="entry name" value="PAS domain"/>
    <property type="match status" value="1"/>
</dbReference>
<feature type="transmembrane region" description="Helical" evidence="14">
    <location>
        <begin position="98"/>
        <end position="117"/>
    </location>
</feature>
<dbReference type="PROSITE" id="PS50110">
    <property type="entry name" value="RESPONSE_REGULATORY"/>
    <property type="match status" value="1"/>
</dbReference>
<dbReference type="PANTHER" id="PTHR43065:SF42">
    <property type="entry name" value="TWO-COMPONENT SENSOR PPRA"/>
    <property type="match status" value="1"/>
</dbReference>
<dbReference type="SUPFAM" id="SSF52172">
    <property type="entry name" value="CheY-like"/>
    <property type="match status" value="1"/>
</dbReference>
<evidence type="ECO:0000256" key="11">
    <source>
        <dbReference type="ARBA" id="ARBA00023012"/>
    </source>
</evidence>
<dbReference type="InterPro" id="IPR003661">
    <property type="entry name" value="HisK_dim/P_dom"/>
</dbReference>
<dbReference type="EC" id="2.7.13.3" evidence="3"/>
<dbReference type="InterPro" id="IPR004358">
    <property type="entry name" value="Sig_transdc_His_kin-like_C"/>
</dbReference>
<evidence type="ECO:0000256" key="3">
    <source>
        <dbReference type="ARBA" id="ARBA00012438"/>
    </source>
</evidence>
<dbReference type="GO" id="GO:0000155">
    <property type="term" value="F:phosphorelay sensor kinase activity"/>
    <property type="evidence" value="ECO:0007669"/>
    <property type="project" value="InterPro"/>
</dbReference>
<evidence type="ECO:0000313" key="19">
    <source>
        <dbReference type="Proteomes" id="UP000064137"/>
    </source>
</evidence>
<feature type="domain" description="Histidine kinase" evidence="15">
    <location>
        <begin position="278"/>
        <end position="502"/>
    </location>
</feature>
<dbReference type="Pfam" id="PF00072">
    <property type="entry name" value="Response_reg"/>
    <property type="match status" value="1"/>
</dbReference>
<dbReference type="Pfam" id="PF00512">
    <property type="entry name" value="HisKA"/>
    <property type="match status" value="1"/>
</dbReference>
<dbReference type="InterPro" id="IPR025201">
    <property type="entry name" value="KdpD_TM"/>
</dbReference>
<dbReference type="SUPFAM" id="SSF47384">
    <property type="entry name" value="Homodimeric domain of signal transducing histidine kinase"/>
    <property type="match status" value="1"/>
</dbReference>
<dbReference type="InterPro" id="IPR003594">
    <property type="entry name" value="HATPase_dom"/>
</dbReference>
<dbReference type="InterPro" id="IPR036890">
    <property type="entry name" value="HATPase_C_sf"/>
</dbReference>
<evidence type="ECO:0000256" key="7">
    <source>
        <dbReference type="ARBA" id="ARBA00022741"/>
    </source>
</evidence>
<dbReference type="InterPro" id="IPR036097">
    <property type="entry name" value="HisK_dim/P_sf"/>
</dbReference>
<dbReference type="Gene3D" id="1.20.120.620">
    <property type="entry name" value="Backbone structure of the membrane domain of e. Coli histidine kinase receptor kdpd"/>
    <property type="match status" value="1"/>
</dbReference>
<evidence type="ECO:0000256" key="6">
    <source>
        <dbReference type="ARBA" id="ARBA00022692"/>
    </source>
</evidence>
<gene>
    <name evidence="18" type="ORF">APT59_06290</name>
</gene>
<dbReference type="KEGG" id="por:APT59_06290"/>
<keyword evidence="11" id="KW-0902">Two-component regulatory system</keyword>